<feature type="domain" description="CheW-like" evidence="3">
    <location>
        <begin position="16"/>
        <end position="152"/>
    </location>
</feature>
<dbReference type="AlphaFoldDB" id="A0A498RAV9"/>
<dbReference type="Gene3D" id="3.40.50.2300">
    <property type="match status" value="1"/>
</dbReference>
<evidence type="ECO:0008006" key="6">
    <source>
        <dbReference type="Google" id="ProtNLM"/>
    </source>
</evidence>
<dbReference type="SUPFAM" id="SSF50341">
    <property type="entry name" value="CheW-like"/>
    <property type="match status" value="1"/>
</dbReference>
<dbReference type="PROSITE" id="PS50851">
    <property type="entry name" value="CHEW"/>
    <property type="match status" value="1"/>
</dbReference>
<name>A0A498RAV9_9FIRM</name>
<keyword evidence="1" id="KW-0597">Phosphoprotein</keyword>
<sequence>MAKEKDGILLETGTNEFEIVEFIVGAVHYGINVAKVREIIKPIPITKLPGLPAHVEGVIELRGRVIPLVNLGSRLSAAAFDEKEKYIIVCEFNQTYISFLVNTVLRIHRISWERMESVPSAAATEIATGLIKMDDKLIVLLDFEQLLAEINPEISQKLNFTQKSSETAAQKRATKNIVVAEDSKMLRDLLSHTLRNSGYTNLTVHENGKTAWDALENYARQPGPVEQYVNLVITDIEMPQMDGHHLLKRIKEHEKLQVLPVFIFSSLINEEMRRKGEGLGAAVQVTKPEIALLIDEIDKYIL</sequence>
<dbReference type="InterPro" id="IPR011006">
    <property type="entry name" value="CheY-like_superfamily"/>
</dbReference>
<protein>
    <recommendedName>
        <fullName evidence="6">Chemotaxis protein CheV</fullName>
    </recommendedName>
</protein>
<keyword evidence="5" id="KW-1185">Reference proteome</keyword>
<evidence type="ECO:0000259" key="3">
    <source>
        <dbReference type="PROSITE" id="PS50851"/>
    </source>
</evidence>
<dbReference type="Pfam" id="PF01584">
    <property type="entry name" value="CheW"/>
    <property type="match status" value="1"/>
</dbReference>
<dbReference type="PANTHER" id="PTHR47233">
    <property type="entry name" value="CHEMOTAXIS PROTEIN CHEV"/>
    <property type="match status" value="1"/>
</dbReference>
<accession>A0A498RAV9</accession>
<feature type="modified residue" description="4-aspartylphosphate" evidence="1">
    <location>
        <position position="235"/>
    </location>
</feature>
<dbReference type="OrthoDB" id="9806105at2"/>
<dbReference type="RefSeq" id="WP_122630720.1">
    <property type="nucleotide sequence ID" value="NZ_UPPP01000134.1"/>
</dbReference>
<dbReference type="PANTHER" id="PTHR47233:SF3">
    <property type="entry name" value="CHEMOTAXIS PROTEIN CHEV"/>
    <property type="match status" value="1"/>
</dbReference>
<feature type="domain" description="Response regulatory" evidence="2">
    <location>
        <begin position="176"/>
        <end position="302"/>
    </location>
</feature>
<dbReference type="GO" id="GO:0006935">
    <property type="term" value="P:chemotaxis"/>
    <property type="evidence" value="ECO:0007669"/>
    <property type="project" value="InterPro"/>
</dbReference>
<dbReference type="SMART" id="SM00260">
    <property type="entry name" value="CheW"/>
    <property type="match status" value="1"/>
</dbReference>
<dbReference type="Gene3D" id="2.40.50.180">
    <property type="entry name" value="CheA-289, Domain 4"/>
    <property type="match status" value="1"/>
</dbReference>
<evidence type="ECO:0000313" key="5">
    <source>
        <dbReference type="Proteomes" id="UP000277811"/>
    </source>
</evidence>
<proteinExistence type="predicted"/>
<dbReference type="PROSITE" id="PS50110">
    <property type="entry name" value="RESPONSE_REGULATORY"/>
    <property type="match status" value="1"/>
</dbReference>
<dbReference type="Proteomes" id="UP000277811">
    <property type="component" value="Unassembled WGS sequence"/>
</dbReference>
<dbReference type="SMART" id="SM00448">
    <property type="entry name" value="REC"/>
    <property type="match status" value="1"/>
</dbReference>
<dbReference type="Gene3D" id="2.30.30.40">
    <property type="entry name" value="SH3 Domains"/>
    <property type="match status" value="1"/>
</dbReference>
<dbReference type="InterPro" id="IPR036061">
    <property type="entry name" value="CheW-like_dom_sf"/>
</dbReference>
<gene>
    <name evidence="4" type="ORF">LUCI_5174</name>
</gene>
<dbReference type="SUPFAM" id="SSF52172">
    <property type="entry name" value="CheY-like"/>
    <property type="match status" value="1"/>
</dbReference>
<organism evidence="4 5">
    <name type="scientific">Lucifera butyrica</name>
    <dbReference type="NCBI Taxonomy" id="1351585"/>
    <lineage>
        <taxon>Bacteria</taxon>
        <taxon>Bacillati</taxon>
        <taxon>Bacillota</taxon>
        <taxon>Negativicutes</taxon>
        <taxon>Veillonellales</taxon>
        <taxon>Veillonellaceae</taxon>
        <taxon>Lucifera</taxon>
    </lineage>
</organism>
<evidence type="ECO:0000259" key="2">
    <source>
        <dbReference type="PROSITE" id="PS50110"/>
    </source>
</evidence>
<reference evidence="4 5" key="1">
    <citation type="submission" date="2018-06" db="EMBL/GenBank/DDBJ databases">
        <authorList>
            <person name="Strepis N."/>
        </authorList>
    </citation>
    <scope>NUCLEOTIDE SEQUENCE [LARGE SCALE GENOMIC DNA]</scope>
    <source>
        <strain evidence="4">LUCI</strain>
    </source>
</reference>
<dbReference type="EMBL" id="UPPP01000134">
    <property type="protein sequence ID" value="VBB09876.1"/>
    <property type="molecule type" value="Genomic_DNA"/>
</dbReference>
<evidence type="ECO:0000256" key="1">
    <source>
        <dbReference type="PROSITE-ProRule" id="PRU00169"/>
    </source>
</evidence>
<dbReference type="Pfam" id="PF00072">
    <property type="entry name" value="Response_reg"/>
    <property type="match status" value="1"/>
</dbReference>
<dbReference type="InterPro" id="IPR002545">
    <property type="entry name" value="CheW-lke_dom"/>
</dbReference>
<dbReference type="GO" id="GO:0000160">
    <property type="term" value="P:phosphorelay signal transduction system"/>
    <property type="evidence" value="ECO:0007669"/>
    <property type="project" value="InterPro"/>
</dbReference>
<evidence type="ECO:0000313" key="4">
    <source>
        <dbReference type="EMBL" id="VBB09876.1"/>
    </source>
</evidence>
<dbReference type="PIRSF" id="PIRSF002867">
    <property type="entry name" value="CheV"/>
    <property type="match status" value="1"/>
</dbReference>
<dbReference type="InterPro" id="IPR001789">
    <property type="entry name" value="Sig_transdc_resp-reg_receiver"/>
</dbReference>
<dbReference type="InterPro" id="IPR024181">
    <property type="entry name" value="Chemotax_regulator_CheV"/>
</dbReference>